<dbReference type="EMBL" id="CAJHJT010000056">
    <property type="protein sequence ID" value="CAD7015443.1"/>
    <property type="molecule type" value="Genomic_DNA"/>
</dbReference>
<evidence type="ECO:0000313" key="1">
    <source>
        <dbReference type="EMBL" id="CAD7015443.1"/>
    </source>
</evidence>
<sequence>MFDSSLQKNSTIWPNASITCWRLLYGEIDSTTKNSISLSLLPVNSLLPGSEEYSQIYMRSPWRVLFDCPLAAVFPCFPHFTPTHQFALFLNRLTAWQQQQQQQHKRCRCPLMPAPRCCL</sequence>
<reference evidence="1" key="1">
    <citation type="submission" date="2020-11" db="EMBL/GenBank/DDBJ databases">
        <authorList>
            <person name="Whitehead M."/>
        </authorList>
    </citation>
    <scope>NUCLEOTIDE SEQUENCE</scope>
    <source>
        <strain evidence="1">EGII</strain>
    </source>
</reference>
<accession>A0A811VMV1</accession>
<protein>
    <submittedName>
        <fullName evidence="1">(Mediterranean fruit fly) hypothetical protein</fullName>
    </submittedName>
</protein>
<gene>
    <name evidence="1" type="ORF">CCAP1982_LOCUS23385</name>
</gene>
<keyword evidence="2" id="KW-1185">Reference proteome</keyword>
<proteinExistence type="predicted"/>
<comment type="caution">
    <text evidence="1">The sequence shown here is derived from an EMBL/GenBank/DDBJ whole genome shotgun (WGS) entry which is preliminary data.</text>
</comment>
<evidence type="ECO:0000313" key="2">
    <source>
        <dbReference type="Proteomes" id="UP000606786"/>
    </source>
</evidence>
<dbReference type="AlphaFoldDB" id="A0A811VMV1"/>
<name>A0A811VMV1_CERCA</name>
<organism evidence="1 2">
    <name type="scientific">Ceratitis capitata</name>
    <name type="common">Mediterranean fruit fly</name>
    <name type="synonym">Tephritis capitata</name>
    <dbReference type="NCBI Taxonomy" id="7213"/>
    <lineage>
        <taxon>Eukaryota</taxon>
        <taxon>Metazoa</taxon>
        <taxon>Ecdysozoa</taxon>
        <taxon>Arthropoda</taxon>
        <taxon>Hexapoda</taxon>
        <taxon>Insecta</taxon>
        <taxon>Pterygota</taxon>
        <taxon>Neoptera</taxon>
        <taxon>Endopterygota</taxon>
        <taxon>Diptera</taxon>
        <taxon>Brachycera</taxon>
        <taxon>Muscomorpha</taxon>
        <taxon>Tephritoidea</taxon>
        <taxon>Tephritidae</taxon>
        <taxon>Ceratitis</taxon>
        <taxon>Ceratitis</taxon>
    </lineage>
</organism>
<dbReference type="Proteomes" id="UP000606786">
    <property type="component" value="Unassembled WGS sequence"/>
</dbReference>